<dbReference type="GO" id="GO:0000917">
    <property type="term" value="P:division septum assembly"/>
    <property type="evidence" value="ECO:0007669"/>
    <property type="project" value="UniProtKB-KW"/>
</dbReference>
<keyword evidence="7 10" id="KW-0342">GTP-binding</keyword>
<dbReference type="SUPFAM" id="SSF52540">
    <property type="entry name" value="P-loop containing nucleoside triphosphate hydrolases"/>
    <property type="match status" value="1"/>
</dbReference>
<keyword evidence="8 10" id="KW-0717">Septation</keyword>
<dbReference type="PROSITE" id="PS51706">
    <property type="entry name" value="G_ENGB"/>
    <property type="match status" value="1"/>
</dbReference>
<reference evidence="12" key="1">
    <citation type="submission" date="2024-06" db="EMBL/GenBank/DDBJ databases">
        <title>Genome assembly of the Oeneis chryxus ivallda.</title>
        <authorList>
            <person name="MacDonald Z."/>
            <person name="Shaffer H.B."/>
            <person name="Gillespie T."/>
            <person name="Marimuthu M.P.A."/>
            <person name="Nguyen O."/>
            <person name="Fairbairn C.W."/>
            <person name="Seligmann W.E."/>
            <person name="Escalona M."/>
            <person name="Miller C."/>
            <person name="Toffelmier E."/>
        </authorList>
    </citation>
    <scope>NUCLEOTIDE SEQUENCE</scope>
    <source>
        <strain evidence="12">CCGP_102_HBS-TG_Oc004</strain>
    </source>
</reference>
<dbReference type="Gene3D" id="3.40.50.300">
    <property type="entry name" value="P-loop containing nucleotide triphosphate hydrolases"/>
    <property type="match status" value="1"/>
</dbReference>
<evidence type="ECO:0000256" key="5">
    <source>
        <dbReference type="ARBA" id="ARBA00022741"/>
    </source>
</evidence>
<organism evidence="12">
    <name type="scientific">Wolbachia endosymbiont of Oeneis ivallda</name>
    <dbReference type="NCBI Taxonomy" id="3171168"/>
    <lineage>
        <taxon>Bacteria</taxon>
        <taxon>Pseudomonadati</taxon>
        <taxon>Pseudomonadota</taxon>
        <taxon>Alphaproteobacteria</taxon>
        <taxon>Rickettsiales</taxon>
        <taxon>Anaplasmataceae</taxon>
        <taxon>Wolbachieae</taxon>
        <taxon>Wolbachia</taxon>
    </lineage>
</organism>
<dbReference type="InterPro" id="IPR019987">
    <property type="entry name" value="GTP-bd_ribosome_bio_YsxC"/>
</dbReference>
<dbReference type="PANTHER" id="PTHR11649:SF13">
    <property type="entry name" value="ENGB-TYPE G DOMAIN-CONTAINING PROTEIN"/>
    <property type="match status" value="1"/>
</dbReference>
<keyword evidence="6" id="KW-0460">Magnesium</keyword>
<evidence type="ECO:0000256" key="6">
    <source>
        <dbReference type="ARBA" id="ARBA00022842"/>
    </source>
</evidence>
<evidence type="ECO:0000256" key="4">
    <source>
        <dbReference type="ARBA" id="ARBA00022723"/>
    </source>
</evidence>
<dbReference type="NCBIfam" id="TIGR03598">
    <property type="entry name" value="GTPase_YsxC"/>
    <property type="match status" value="1"/>
</dbReference>
<dbReference type="InterPro" id="IPR006073">
    <property type="entry name" value="GTP-bd"/>
</dbReference>
<evidence type="ECO:0000256" key="1">
    <source>
        <dbReference type="ARBA" id="ARBA00001946"/>
    </source>
</evidence>
<keyword evidence="3 10" id="KW-0132">Cell division</keyword>
<evidence type="ECO:0000256" key="3">
    <source>
        <dbReference type="ARBA" id="ARBA00022618"/>
    </source>
</evidence>
<protein>
    <recommendedName>
        <fullName evidence="10">Probable GTP-binding protein EngB</fullName>
    </recommendedName>
</protein>
<evidence type="ECO:0000313" key="12">
    <source>
        <dbReference type="EMBL" id="XCA35114.1"/>
    </source>
</evidence>
<dbReference type="InterPro" id="IPR030393">
    <property type="entry name" value="G_ENGB_dom"/>
</dbReference>
<comment type="cofactor">
    <cofactor evidence="1">
        <name>Mg(2+)</name>
        <dbReference type="ChEBI" id="CHEBI:18420"/>
    </cofactor>
</comment>
<dbReference type="InterPro" id="IPR027417">
    <property type="entry name" value="P-loop_NTPase"/>
</dbReference>
<proteinExistence type="inferred from homology"/>
<evidence type="ECO:0000256" key="10">
    <source>
        <dbReference type="HAMAP-Rule" id="MF_00321"/>
    </source>
</evidence>
<evidence type="ECO:0000256" key="8">
    <source>
        <dbReference type="ARBA" id="ARBA00023210"/>
    </source>
</evidence>
<dbReference type="HAMAP" id="MF_00321">
    <property type="entry name" value="GTPase_EngB"/>
    <property type="match status" value="1"/>
</dbReference>
<evidence type="ECO:0000256" key="7">
    <source>
        <dbReference type="ARBA" id="ARBA00023134"/>
    </source>
</evidence>
<keyword evidence="4" id="KW-0479">Metal-binding</keyword>
<dbReference type="CDD" id="cd01876">
    <property type="entry name" value="YihA_EngB"/>
    <property type="match status" value="1"/>
</dbReference>
<gene>
    <name evidence="12" type="primary">yihA</name>
    <name evidence="10" type="synonym">engB</name>
    <name evidence="12" type="ORF">ABS861_02420</name>
</gene>
<evidence type="ECO:0000256" key="2">
    <source>
        <dbReference type="ARBA" id="ARBA00009638"/>
    </source>
</evidence>
<name>A0AAU7YMG7_9RICK</name>
<comment type="similarity">
    <text evidence="2 10">Belongs to the TRAFAC class TrmE-Era-EngA-EngB-Septin-like GTPase superfamily. EngB GTPase family.</text>
</comment>
<accession>A0AAU7YMG7</accession>
<comment type="function">
    <text evidence="10">Necessary for normal cell division and for the maintenance of normal septation.</text>
</comment>
<dbReference type="AlphaFoldDB" id="A0AAU7YMG7"/>
<dbReference type="Pfam" id="PF01926">
    <property type="entry name" value="MMR_HSR1"/>
    <property type="match status" value="1"/>
</dbReference>
<feature type="domain" description="EngB-type G" evidence="11">
    <location>
        <begin position="26"/>
        <end position="198"/>
    </location>
</feature>
<dbReference type="GO" id="GO:0005525">
    <property type="term" value="F:GTP binding"/>
    <property type="evidence" value="ECO:0007669"/>
    <property type="project" value="UniProtKB-UniRule"/>
</dbReference>
<evidence type="ECO:0000256" key="9">
    <source>
        <dbReference type="ARBA" id="ARBA00023306"/>
    </source>
</evidence>
<keyword evidence="5 10" id="KW-0547">Nucleotide-binding</keyword>
<dbReference type="PANTHER" id="PTHR11649">
    <property type="entry name" value="MSS1/TRME-RELATED GTP-BINDING PROTEIN"/>
    <property type="match status" value="1"/>
</dbReference>
<sequence length="198" mass="22766">MMAKQITSICSFIFGASDKKSLPDESAPEIAFAGRSNVGKSSLINLLINSKKAARVSSKPGCTRQINFYSMYNDKFRIVDLPGYGYSCASKEEAVQYLNLIEYYLIHRRNLKRVFVLIDSKVGLKEIDKDFVYWLICNNINFNIVLTKIDKVSQESLDAILENTQKWVNNGHVSIHQISIRVKHKITKIRDEFFKFTR</sequence>
<evidence type="ECO:0000259" key="11">
    <source>
        <dbReference type="PROSITE" id="PS51706"/>
    </source>
</evidence>
<dbReference type="GO" id="GO:0046872">
    <property type="term" value="F:metal ion binding"/>
    <property type="evidence" value="ECO:0007669"/>
    <property type="project" value="UniProtKB-KW"/>
</dbReference>
<dbReference type="EMBL" id="CP158587">
    <property type="protein sequence ID" value="XCA35114.1"/>
    <property type="molecule type" value="Genomic_DNA"/>
</dbReference>
<keyword evidence="9 10" id="KW-0131">Cell cycle</keyword>